<protein>
    <submittedName>
        <fullName evidence="4">SCP domain-containing protein</fullName>
    </submittedName>
</protein>
<accession>A0A5K4FGX1</accession>
<evidence type="ECO:0000313" key="4">
    <source>
        <dbReference type="WBParaSite" id="Smp_347320.1"/>
    </source>
</evidence>
<feature type="signal peptide" evidence="1">
    <location>
        <begin position="1"/>
        <end position="17"/>
    </location>
</feature>
<dbReference type="SMART" id="SM00198">
    <property type="entry name" value="SCP"/>
    <property type="match status" value="1"/>
</dbReference>
<evidence type="ECO:0000259" key="2">
    <source>
        <dbReference type="SMART" id="SM00198"/>
    </source>
</evidence>
<dbReference type="FunCoup" id="A0A5K4FGX1">
    <property type="interactions" value="93"/>
</dbReference>
<feature type="chain" id="PRO_5024366515" evidence="1">
    <location>
        <begin position="18"/>
        <end position="185"/>
    </location>
</feature>
<reference evidence="4" key="2">
    <citation type="submission" date="2019-11" db="UniProtKB">
        <authorList>
            <consortium name="WormBaseParasite"/>
        </authorList>
    </citation>
    <scope>IDENTIFICATION</scope>
    <source>
        <strain evidence="4">Puerto Rican</strain>
    </source>
</reference>
<reference evidence="3" key="1">
    <citation type="journal article" date="2012" name="PLoS Negl. Trop. Dis.">
        <title>A systematically improved high quality genome and transcriptome of the human blood fluke Schistosoma mansoni.</title>
        <authorList>
            <person name="Protasio A.V."/>
            <person name="Tsai I.J."/>
            <person name="Babbage A."/>
            <person name="Nichol S."/>
            <person name="Hunt M."/>
            <person name="Aslett M.A."/>
            <person name="De Silva N."/>
            <person name="Velarde G.S."/>
            <person name="Anderson T.J."/>
            <person name="Clark R.C."/>
            <person name="Davidson C."/>
            <person name="Dillon G.P."/>
            <person name="Holroyd N.E."/>
            <person name="LoVerde P.T."/>
            <person name="Lloyd C."/>
            <person name="McQuillan J."/>
            <person name="Oliveira G."/>
            <person name="Otto T.D."/>
            <person name="Parker-Manuel S.J."/>
            <person name="Quail M.A."/>
            <person name="Wilson R.A."/>
            <person name="Zerlotini A."/>
            <person name="Dunne D.W."/>
            <person name="Berriman M."/>
        </authorList>
    </citation>
    <scope>NUCLEOTIDE SEQUENCE [LARGE SCALE GENOMIC DNA]</scope>
    <source>
        <strain evidence="3">Puerto Rican</strain>
    </source>
</reference>
<evidence type="ECO:0000256" key="1">
    <source>
        <dbReference type="SAM" id="SignalP"/>
    </source>
</evidence>
<dbReference type="PANTHER" id="PTHR10334">
    <property type="entry name" value="CYSTEINE-RICH SECRETORY PROTEIN-RELATED"/>
    <property type="match status" value="1"/>
</dbReference>
<sequence>MILLLLISLILVSPGLGGQDEMAKFTSTLLQHHNWVRQTRNKCDSRWSTSEKKLEDFIWDDGLYVTAQQYAEKCENIPSGLHDRTTCRWKSVGQNVAQVSSINDAINVWRDGSRFYSLKNDECKANYDCSMYKQLVNINTTHIGCGVHLCNKNTNKGKYMVVCNYAPAAGKGRPYDDGTKTRCKQ</sequence>
<dbReference type="Proteomes" id="UP000008854">
    <property type="component" value="Unassembled WGS sequence"/>
</dbReference>
<dbReference type="InParanoid" id="A0A5K4FGX1"/>
<dbReference type="AlphaFoldDB" id="A0A5K4FGX1"/>
<proteinExistence type="predicted"/>
<dbReference type="SUPFAM" id="SSF55797">
    <property type="entry name" value="PR-1-like"/>
    <property type="match status" value="1"/>
</dbReference>
<dbReference type="Pfam" id="PF00188">
    <property type="entry name" value="CAP"/>
    <property type="match status" value="1"/>
</dbReference>
<dbReference type="PRINTS" id="PR00837">
    <property type="entry name" value="V5TPXLIKE"/>
</dbReference>
<dbReference type="WBParaSite" id="Smp_347320.1">
    <property type="protein sequence ID" value="Smp_347320.1"/>
    <property type="gene ID" value="Smp_347320"/>
</dbReference>
<dbReference type="CDD" id="cd05380">
    <property type="entry name" value="CAP_euk"/>
    <property type="match status" value="1"/>
</dbReference>
<dbReference type="InterPro" id="IPR035940">
    <property type="entry name" value="CAP_sf"/>
</dbReference>
<dbReference type="Gene3D" id="3.40.33.10">
    <property type="entry name" value="CAP"/>
    <property type="match status" value="1"/>
</dbReference>
<name>A0A5K4FGX1_SCHMA</name>
<feature type="domain" description="SCP" evidence="2">
    <location>
        <begin position="30"/>
        <end position="170"/>
    </location>
</feature>
<keyword evidence="1" id="KW-0732">Signal</keyword>
<keyword evidence="3" id="KW-1185">Reference proteome</keyword>
<organism evidence="3 4">
    <name type="scientific">Schistosoma mansoni</name>
    <name type="common">Blood fluke</name>
    <dbReference type="NCBI Taxonomy" id="6183"/>
    <lineage>
        <taxon>Eukaryota</taxon>
        <taxon>Metazoa</taxon>
        <taxon>Spiralia</taxon>
        <taxon>Lophotrochozoa</taxon>
        <taxon>Platyhelminthes</taxon>
        <taxon>Trematoda</taxon>
        <taxon>Digenea</taxon>
        <taxon>Strigeidida</taxon>
        <taxon>Schistosomatoidea</taxon>
        <taxon>Schistosomatidae</taxon>
        <taxon>Schistosoma</taxon>
    </lineage>
</organism>
<evidence type="ECO:0000313" key="3">
    <source>
        <dbReference type="Proteomes" id="UP000008854"/>
    </source>
</evidence>
<dbReference type="InterPro" id="IPR014044">
    <property type="entry name" value="CAP_dom"/>
</dbReference>
<dbReference type="InterPro" id="IPR001283">
    <property type="entry name" value="CRISP-related"/>
</dbReference>